<keyword evidence="3" id="KW-0804">Transcription</keyword>
<dbReference type="OrthoDB" id="9798934at2"/>
<dbReference type="SUPFAM" id="SSF47413">
    <property type="entry name" value="lambda repressor-like DNA-binding domains"/>
    <property type="match status" value="1"/>
</dbReference>
<name>A0A1H9UJB6_9LACT</name>
<gene>
    <name evidence="5" type="ORF">SAMN04488559_13211</name>
</gene>
<dbReference type="GO" id="GO:0000976">
    <property type="term" value="F:transcription cis-regulatory region binding"/>
    <property type="evidence" value="ECO:0007669"/>
    <property type="project" value="TreeGrafter"/>
</dbReference>
<evidence type="ECO:0000313" key="5">
    <source>
        <dbReference type="EMBL" id="SES09237.1"/>
    </source>
</evidence>
<feature type="domain" description="HTH lacI-type" evidence="4">
    <location>
        <begin position="2"/>
        <end position="56"/>
    </location>
</feature>
<dbReference type="SMART" id="SM00354">
    <property type="entry name" value="HTH_LACI"/>
    <property type="match status" value="1"/>
</dbReference>
<dbReference type="PROSITE" id="PS00356">
    <property type="entry name" value="HTH_LACI_1"/>
    <property type="match status" value="1"/>
</dbReference>
<dbReference type="Proteomes" id="UP000198948">
    <property type="component" value="Unassembled WGS sequence"/>
</dbReference>
<dbReference type="CDD" id="cd06286">
    <property type="entry name" value="PBP1_CcpB-like"/>
    <property type="match status" value="1"/>
</dbReference>
<dbReference type="PANTHER" id="PTHR30146:SF105">
    <property type="entry name" value="CATABOLITE CONTROL PROTEIN B"/>
    <property type="match status" value="1"/>
</dbReference>
<evidence type="ECO:0000256" key="2">
    <source>
        <dbReference type="ARBA" id="ARBA00023125"/>
    </source>
</evidence>
<dbReference type="CDD" id="cd01392">
    <property type="entry name" value="HTH_LacI"/>
    <property type="match status" value="1"/>
</dbReference>
<evidence type="ECO:0000313" key="6">
    <source>
        <dbReference type="Proteomes" id="UP000198948"/>
    </source>
</evidence>
<keyword evidence="1" id="KW-0805">Transcription regulation</keyword>
<dbReference type="Pfam" id="PF00356">
    <property type="entry name" value="LacI"/>
    <property type="match status" value="1"/>
</dbReference>
<dbReference type="PANTHER" id="PTHR30146">
    <property type="entry name" value="LACI-RELATED TRANSCRIPTIONAL REPRESSOR"/>
    <property type="match status" value="1"/>
</dbReference>
<dbReference type="EMBL" id="FOHA01000032">
    <property type="protein sequence ID" value="SES09237.1"/>
    <property type="molecule type" value="Genomic_DNA"/>
</dbReference>
<dbReference type="InterPro" id="IPR046335">
    <property type="entry name" value="LacI/GalR-like_sensor"/>
</dbReference>
<dbReference type="GO" id="GO:0003700">
    <property type="term" value="F:DNA-binding transcription factor activity"/>
    <property type="evidence" value="ECO:0007669"/>
    <property type="project" value="TreeGrafter"/>
</dbReference>
<reference evidence="5 6" key="1">
    <citation type="submission" date="2016-10" db="EMBL/GenBank/DDBJ databases">
        <authorList>
            <person name="de Groot N.N."/>
        </authorList>
    </citation>
    <scope>NUCLEOTIDE SEQUENCE [LARGE SCALE GENOMIC DNA]</scope>
    <source>
        <strain evidence="5 6">DSM 13760</strain>
    </source>
</reference>
<proteinExistence type="predicted"/>
<keyword evidence="2 5" id="KW-0238">DNA-binding</keyword>
<evidence type="ECO:0000256" key="3">
    <source>
        <dbReference type="ARBA" id="ARBA00023163"/>
    </source>
</evidence>
<evidence type="ECO:0000259" key="4">
    <source>
        <dbReference type="PROSITE" id="PS50932"/>
    </source>
</evidence>
<dbReference type="SUPFAM" id="SSF53822">
    <property type="entry name" value="Periplasmic binding protein-like I"/>
    <property type="match status" value="1"/>
</dbReference>
<accession>A0A1H9UJB6</accession>
<dbReference type="InterPro" id="IPR010982">
    <property type="entry name" value="Lambda_DNA-bd_dom_sf"/>
</dbReference>
<dbReference type="Gene3D" id="3.40.50.2300">
    <property type="match status" value="2"/>
</dbReference>
<keyword evidence="6" id="KW-1185">Reference proteome</keyword>
<dbReference type="InterPro" id="IPR000843">
    <property type="entry name" value="HTH_LacI"/>
</dbReference>
<dbReference type="RefSeq" id="WP_092654266.1">
    <property type="nucleotide sequence ID" value="NZ_FOHA01000032.1"/>
</dbReference>
<organism evidence="5 6">
    <name type="scientific">Isobaculum melis</name>
    <dbReference type="NCBI Taxonomy" id="142588"/>
    <lineage>
        <taxon>Bacteria</taxon>
        <taxon>Bacillati</taxon>
        <taxon>Bacillota</taxon>
        <taxon>Bacilli</taxon>
        <taxon>Lactobacillales</taxon>
        <taxon>Carnobacteriaceae</taxon>
        <taxon>Isobaculum</taxon>
    </lineage>
</organism>
<dbReference type="PRINTS" id="PR00036">
    <property type="entry name" value="HTHLACI"/>
</dbReference>
<dbReference type="PROSITE" id="PS50932">
    <property type="entry name" value="HTH_LACI_2"/>
    <property type="match status" value="1"/>
</dbReference>
<dbReference type="STRING" id="142588.SAMN04488559_13211"/>
<dbReference type="Pfam" id="PF13377">
    <property type="entry name" value="Peripla_BP_3"/>
    <property type="match status" value="1"/>
</dbReference>
<dbReference type="Gene3D" id="1.10.260.40">
    <property type="entry name" value="lambda repressor-like DNA-binding domains"/>
    <property type="match status" value="1"/>
</dbReference>
<dbReference type="AlphaFoldDB" id="A0A1H9UJB6"/>
<sequence>MANIQEIAKLAGVSSATVSRVINHKPHVSSETRAHVQQIINQLDYVPNINAVSLKKGATKMLGIVAPTFSDSLGTFLKNFTLAAQQGGYNVTLFLTGLDKQKELEAFERLRNKQLDGLVLVIRLNEWDVLESYAKYGPIVTWQRVEDRNIQSVFMNQYDGYMLALEHLYEKGYRKIVNAYGNTAGLNTKSREKAYADFCQKYDLNPNEFKHFYNQGHMSEGETMARWWVDQTHKPDAFVMATDYLASGLVTEAKRLGLSIPQDFAVVGFDNTLVAHLLDLTTIHYPIGKQGENAFIMIDNQLSKRTNPLEALSFHLVERLTT</sequence>
<protein>
    <submittedName>
        <fullName evidence="5">DNA-binding transcriptional regulator, LacI/PurR family</fullName>
    </submittedName>
</protein>
<evidence type="ECO:0000256" key="1">
    <source>
        <dbReference type="ARBA" id="ARBA00023015"/>
    </source>
</evidence>
<dbReference type="InterPro" id="IPR028082">
    <property type="entry name" value="Peripla_BP_I"/>
</dbReference>